<dbReference type="RefSeq" id="XP_008607827.1">
    <property type="nucleotide sequence ID" value="XM_008609605.1"/>
</dbReference>
<dbReference type="AlphaFoldDB" id="T0S280"/>
<feature type="compositionally biased region" description="Acidic residues" evidence="1">
    <location>
        <begin position="368"/>
        <end position="378"/>
    </location>
</feature>
<feature type="compositionally biased region" description="Polar residues" evidence="1">
    <location>
        <begin position="435"/>
        <end position="447"/>
    </location>
</feature>
<reference evidence="2 3" key="1">
    <citation type="submission" date="2012-04" db="EMBL/GenBank/DDBJ databases">
        <title>The Genome Sequence of Saprolegnia declina VS20.</title>
        <authorList>
            <consortium name="The Broad Institute Genome Sequencing Platform"/>
            <person name="Russ C."/>
            <person name="Nusbaum C."/>
            <person name="Tyler B."/>
            <person name="van West P."/>
            <person name="Dieguez-Uribeondo J."/>
            <person name="de Bruijn I."/>
            <person name="Tripathy S."/>
            <person name="Jiang R."/>
            <person name="Young S.K."/>
            <person name="Zeng Q."/>
            <person name="Gargeya S."/>
            <person name="Fitzgerald M."/>
            <person name="Haas B."/>
            <person name="Abouelleil A."/>
            <person name="Alvarado L."/>
            <person name="Arachchi H.M."/>
            <person name="Berlin A."/>
            <person name="Chapman S.B."/>
            <person name="Goldberg J."/>
            <person name="Griggs A."/>
            <person name="Gujja S."/>
            <person name="Hansen M."/>
            <person name="Howarth C."/>
            <person name="Imamovic A."/>
            <person name="Larimer J."/>
            <person name="McCowen C."/>
            <person name="Montmayeur A."/>
            <person name="Murphy C."/>
            <person name="Neiman D."/>
            <person name="Pearson M."/>
            <person name="Priest M."/>
            <person name="Roberts A."/>
            <person name="Saif S."/>
            <person name="Shea T."/>
            <person name="Sisk P."/>
            <person name="Sykes S."/>
            <person name="Wortman J."/>
            <person name="Nusbaum C."/>
            <person name="Birren B."/>
        </authorList>
    </citation>
    <scope>NUCLEOTIDE SEQUENCE [LARGE SCALE GENOMIC DNA]</scope>
    <source>
        <strain evidence="2 3">VS20</strain>
    </source>
</reference>
<dbReference type="InParanoid" id="T0S280"/>
<dbReference type="GeneID" id="19944683"/>
<evidence type="ECO:0000313" key="3">
    <source>
        <dbReference type="Proteomes" id="UP000030762"/>
    </source>
</evidence>
<feature type="region of interest" description="Disordered" evidence="1">
    <location>
        <begin position="418"/>
        <end position="447"/>
    </location>
</feature>
<feature type="region of interest" description="Disordered" evidence="1">
    <location>
        <begin position="355"/>
        <end position="379"/>
    </location>
</feature>
<accession>T0S280</accession>
<dbReference type="OrthoDB" id="77792at2759"/>
<name>T0S280_SAPDV</name>
<feature type="compositionally biased region" description="Basic and acidic residues" evidence="1">
    <location>
        <begin position="54"/>
        <end position="73"/>
    </location>
</feature>
<dbReference type="OMA" id="CDYRIGF"/>
<dbReference type="VEuPathDB" id="FungiDB:SDRG_03956"/>
<feature type="region of interest" description="Disordered" evidence="1">
    <location>
        <begin position="1"/>
        <end position="73"/>
    </location>
</feature>
<protein>
    <submittedName>
        <fullName evidence="2">Uncharacterized protein</fullName>
    </submittedName>
</protein>
<organism evidence="2 3">
    <name type="scientific">Saprolegnia diclina (strain VS20)</name>
    <dbReference type="NCBI Taxonomy" id="1156394"/>
    <lineage>
        <taxon>Eukaryota</taxon>
        <taxon>Sar</taxon>
        <taxon>Stramenopiles</taxon>
        <taxon>Oomycota</taxon>
        <taxon>Saprolegniomycetes</taxon>
        <taxon>Saprolegniales</taxon>
        <taxon>Saprolegniaceae</taxon>
        <taxon>Saprolegnia</taxon>
    </lineage>
</organism>
<gene>
    <name evidence="2" type="ORF">SDRG_03956</name>
</gene>
<evidence type="ECO:0000313" key="2">
    <source>
        <dbReference type="EMBL" id="EQC39003.1"/>
    </source>
</evidence>
<proteinExistence type="predicted"/>
<dbReference type="Proteomes" id="UP000030762">
    <property type="component" value="Unassembled WGS sequence"/>
</dbReference>
<dbReference type="EMBL" id="JH767140">
    <property type="protein sequence ID" value="EQC39003.1"/>
    <property type="molecule type" value="Genomic_DNA"/>
</dbReference>
<feature type="compositionally biased region" description="Basic and acidic residues" evidence="1">
    <location>
        <begin position="1"/>
        <end position="16"/>
    </location>
</feature>
<keyword evidence="3" id="KW-1185">Reference proteome</keyword>
<sequence length="447" mass="49342">MAASRTSRDFHCERAMDQGQATEVIEVDDDSTDVMGASRVPPQRSHGVTTDTLDSNRKPKDLSMPNSDKDAVGQDELRDGATLDRVPHGVSPDGAWPVRWTSSWRSFDDLMTTVANLHARCKTEVTCEARPFNEHAFGRAFPAAIFCAGTPERGALVCSHDACDYRIGFAYNYHLALYTVHPSATRLRHCHDIVSAAPPSSLLTPLDHDTLYAAGVGARLWPTPWPAQWSTFSDLQGFVAWMQIAFETSLANDVRCFTPAAFAATFPDTPWNDRCVQRGFFYCNAAHDCPFRLYYAFDAATAIYAVMTTTSRLAHSHETKGGAVDATRAVVPPRTTMAKPKIGIVAPSACIGERSRSSKRKRRAVAVADDESSEDENIEQANRRKTLRGHFQAICKKAIGNTLFYEYAQLVLANLNTPHDGDTDDDDETVEAYQPTKSGDPQSRLTR</sequence>
<evidence type="ECO:0000256" key="1">
    <source>
        <dbReference type="SAM" id="MobiDB-lite"/>
    </source>
</evidence>